<reference evidence="2" key="1">
    <citation type="submission" date="2022-05" db="EMBL/GenBank/DDBJ databases">
        <authorList>
            <person name="Pothier F. J."/>
        </authorList>
    </citation>
    <scope>NUCLEOTIDE SEQUENCE</scope>
    <source>
        <strain evidence="2">DAPP-PG734</strain>
    </source>
</reference>
<feature type="compositionally biased region" description="Basic and acidic residues" evidence="1">
    <location>
        <begin position="1"/>
        <end position="13"/>
    </location>
</feature>
<dbReference type="EMBL" id="OW970315">
    <property type="protein sequence ID" value="CAH6206157.1"/>
    <property type="molecule type" value="Genomic_DNA"/>
</dbReference>
<proteinExistence type="predicted"/>
<dbReference type="RefSeq" id="WP_031594142.1">
    <property type="nucleotide sequence ID" value="NZ_JNVA01000090.1"/>
</dbReference>
<evidence type="ECO:0000256" key="1">
    <source>
        <dbReference type="SAM" id="MobiDB-lite"/>
    </source>
</evidence>
<accession>A0AAN2FBB4</accession>
<evidence type="ECO:0000313" key="2">
    <source>
        <dbReference type="EMBL" id="CAH6206157.1"/>
    </source>
</evidence>
<feature type="region of interest" description="Disordered" evidence="1">
    <location>
        <begin position="1"/>
        <end position="24"/>
    </location>
</feature>
<evidence type="ECO:0000313" key="3">
    <source>
        <dbReference type="Proteomes" id="UP001158961"/>
    </source>
</evidence>
<protein>
    <submittedName>
        <fullName evidence="2">Uncharacterized protein</fullName>
    </submittedName>
</protein>
<name>A0AAN2FBB4_ENTAG</name>
<dbReference type="Proteomes" id="UP001158961">
    <property type="component" value="Chromosome"/>
</dbReference>
<organism evidence="2 3">
    <name type="scientific">Enterobacter agglomerans</name>
    <name type="common">Erwinia herbicola</name>
    <name type="synonym">Pantoea agglomerans</name>
    <dbReference type="NCBI Taxonomy" id="549"/>
    <lineage>
        <taxon>Bacteria</taxon>
        <taxon>Pseudomonadati</taxon>
        <taxon>Pseudomonadota</taxon>
        <taxon>Gammaproteobacteria</taxon>
        <taxon>Enterobacterales</taxon>
        <taxon>Erwiniaceae</taxon>
        <taxon>Pantoea</taxon>
        <taxon>Pantoea agglomerans group</taxon>
    </lineage>
</organism>
<sequence>MGEDEIAKAESEAKPVTPASPAQDMTYDGQVQLQAAASNPIVFMTSNAISNSCRQVSQLTDVLIDNIELQT</sequence>
<gene>
    <name evidence="2" type="ORF">DAPPPG734_04995</name>
</gene>
<dbReference type="AlphaFoldDB" id="A0AAN2FBB4"/>